<keyword evidence="2" id="KW-0678">Repressor</keyword>
<sequence>MVSENLPYLGILPLENLKIERNTFSCPVKILEDYFHRYVSQDVKKGLTKCFVLINSQQSRIIGYYTLSALSIPISDIPQERINKGIPYPNIPAVLIGRLAVDMDFQHQGYGKFLIADAIHKIKNTPIGAAVLVVEAKNDSIVSFYERLGFIEFKELKGTYRKLFYPLTKLIK</sequence>
<dbReference type="Pfam" id="PF13673">
    <property type="entry name" value="Acetyltransf_10"/>
    <property type="match status" value="1"/>
</dbReference>
<dbReference type="RefSeq" id="WP_126599299.1">
    <property type="nucleotide sequence ID" value="NZ_LR134510.1"/>
</dbReference>
<evidence type="ECO:0000256" key="4">
    <source>
        <dbReference type="ARBA" id="ARBA00022679"/>
    </source>
</evidence>
<dbReference type="PANTHER" id="PTHR36449">
    <property type="entry name" value="ACETYLTRANSFERASE-RELATED"/>
    <property type="match status" value="1"/>
</dbReference>
<dbReference type="GO" id="GO:0016747">
    <property type="term" value="F:acyltransferase activity, transferring groups other than amino-acyl groups"/>
    <property type="evidence" value="ECO:0007669"/>
    <property type="project" value="InterPro"/>
</dbReference>
<keyword evidence="3" id="KW-1277">Toxin-antitoxin system</keyword>
<dbReference type="Proteomes" id="UP000279799">
    <property type="component" value="Chromosome"/>
</dbReference>
<organism evidence="8 9">
    <name type="scientific">Actinobacillus delphinicola</name>
    <dbReference type="NCBI Taxonomy" id="51161"/>
    <lineage>
        <taxon>Bacteria</taxon>
        <taxon>Pseudomonadati</taxon>
        <taxon>Pseudomonadota</taxon>
        <taxon>Gammaproteobacteria</taxon>
        <taxon>Pasteurellales</taxon>
        <taxon>Pasteurellaceae</taxon>
        <taxon>Actinobacillus</taxon>
    </lineage>
</organism>
<comment type="similarity">
    <text evidence="1">Belongs to the acetyltransferase family. GNAT subfamily.</text>
</comment>
<evidence type="ECO:0000256" key="1">
    <source>
        <dbReference type="ARBA" id="ARBA00009342"/>
    </source>
</evidence>
<keyword evidence="5" id="KW-0012">Acyltransferase</keyword>
<evidence type="ECO:0000313" key="8">
    <source>
        <dbReference type="EMBL" id="VEJ09398.1"/>
    </source>
</evidence>
<dbReference type="Gene3D" id="3.40.630.30">
    <property type="match status" value="1"/>
</dbReference>
<keyword evidence="4 8" id="KW-0808">Transferase</keyword>
<evidence type="ECO:0000313" key="9">
    <source>
        <dbReference type="Proteomes" id="UP000279799"/>
    </source>
</evidence>
<evidence type="ECO:0000256" key="6">
    <source>
        <dbReference type="ARBA" id="ARBA00049880"/>
    </source>
</evidence>
<gene>
    <name evidence="8" type="ORF">NCTC12871_00851</name>
</gene>
<dbReference type="PANTHER" id="PTHR36449:SF1">
    <property type="entry name" value="ACETYLTRANSFERASE"/>
    <property type="match status" value="1"/>
</dbReference>
<evidence type="ECO:0000256" key="3">
    <source>
        <dbReference type="ARBA" id="ARBA00022649"/>
    </source>
</evidence>
<dbReference type="SUPFAM" id="SSF55729">
    <property type="entry name" value="Acyl-CoA N-acyltransferases (Nat)"/>
    <property type="match status" value="1"/>
</dbReference>
<name>A0A448TUC5_9PAST</name>
<evidence type="ECO:0000259" key="7">
    <source>
        <dbReference type="PROSITE" id="PS51186"/>
    </source>
</evidence>
<protein>
    <submittedName>
        <fullName evidence="8">N-acetyltransferase GCN5</fullName>
    </submittedName>
</protein>
<keyword evidence="9" id="KW-1185">Reference proteome</keyword>
<proteinExistence type="inferred from homology"/>
<dbReference type="InterPro" id="IPR016181">
    <property type="entry name" value="Acyl_CoA_acyltransferase"/>
</dbReference>
<feature type="domain" description="N-acetyltransferase" evidence="7">
    <location>
        <begin position="1"/>
        <end position="172"/>
    </location>
</feature>
<dbReference type="EMBL" id="LR134510">
    <property type="protein sequence ID" value="VEJ09398.1"/>
    <property type="molecule type" value="Genomic_DNA"/>
</dbReference>
<evidence type="ECO:0000256" key="2">
    <source>
        <dbReference type="ARBA" id="ARBA00022491"/>
    </source>
</evidence>
<accession>A0A448TUC5</accession>
<dbReference type="InterPro" id="IPR000182">
    <property type="entry name" value="GNAT_dom"/>
</dbReference>
<evidence type="ECO:0000256" key="5">
    <source>
        <dbReference type="ARBA" id="ARBA00023315"/>
    </source>
</evidence>
<comment type="catalytic activity">
    <reaction evidence="6">
        <text>glycyl-tRNA(Gly) + acetyl-CoA = N-acetylglycyl-tRNA(Gly) + CoA + H(+)</text>
        <dbReference type="Rhea" id="RHEA:81867"/>
        <dbReference type="Rhea" id="RHEA-COMP:9683"/>
        <dbReference type="Rhea" id="RHEA-COMP:19766"/>
        <dbReference type="ChEBI" id="CHEBI:15378"/>
        <dbReference type="ChEBI" id="CHEBI:57287"/>
        <dbReference type="ChEBI" id="CHEBI:57288"/>
        <dbReference type="ChEBI" id="CHEBI:78522"/>
        <dbReference type="ChEBI" id="CHEBI:232036"/>
    </reaction>
</comment>
<dbReference type="KEGG" id="adp:NCTC12871_00851"/>
<dbReference type="OrthoDB" id="9799147at2"/>
<dbReference type="PROSITE" id="PS51186">
    <property type="entry name" value="GNAT"/>
    <property type="match status" value="1"/>
</dbReference>
<reference evidence="8 9" key="1">
    <citation type="submission" date="2018-12" db="EMBL/GenBank/DDBJ databases">
        <authorList>
            <consortium name="Pathogen Informatics"/>
        </authorList>
    </citation>
    <scope>NUCLEOTIDE SEQUENCE [LARGE SCALE GENOMIC DNA]</scope>
    <source>
        <strain evidence="8 9">NCTC12871</strain>
    </source>
</reference>
<dbReference type="AlphaFoldDB" id="A0A448TUC5"/>